<dbReference type="Gene3D" id="2.60.120.200">
    <property type="match status" value="4"/>
</dbReference>
<feature type="domain" description="Laminin G" evidence="3">
    <location>
        <begin position="614"/>
        <end position="769"/>
    </location>
</feature>
<dbReference type="InterPro" id="IPR001791">
    <property type="entry name" value="Laminin_G"/>
</dbReference>
<dbReference type="Gene3D" id="4.10.410.10">
    <property type="entry name" value="Pancreatic trypsin inhibitor Kunitz domain"/>
    <property type="match status" value="1"/>
</dbReference>
<dbReference type="CDD" id="cd00109">
    <property type="entry name" value="Kunitz-type"/>
    <property type="match status" value="1"/>
</dbReference>
<protein>
    <submittedName>
        <fullName evidence="6">Neurexin-4</fullName>
    </submittedName>
</protein>
<dbReference type="OrthoDB" id="5989513at2759"/>
<dbReference type="PROSITE" id="PS50025">
    <property type="entry name" value="LAM_G_DOMAIN"/>
    <property type="match status" value="3"/>
</dbReference>
<keyword evidence="2" id="KW-0245">EGF-like domain</keyword>
<comment type="caution">
    <text evidence="6">The sequence shown here is derived from an EMBL/GenBank/DDBJ whole genome shotgun (WGS) entry which is preliminary data.</text>
</comment>
<dbReference type="InterPro" id="IPR013320">
    <property type="entry name" value="ConA-like_dom_sf"/>
</dbReference>
<reference evidence="6 7" key="2">
    <citation type="submission" date="2019-01" db="EMBL/GenBank/DDBJ databases">
        <title>The decoding of complex shrimp genome reveals the adaptation for benthos swimmer, frequently molting mechanism and breeding impact on genome.</title>
        <authorList>
            <person name="Sun Y."/>
            <person name="Gao Y."/>
            <person name="Yu Y."/>
        </authorList>
    </citation>
    <scope>NUCLEOTIDE SEQUENCE [LARGE SCALE GENOMIC DNA]</scope>
    <source>
        <tissue evidence="6">Muscle</tissue>
    </source>
</reference>
<dbReference type="InterPro" id="IPR002223">
    <property type="entry name" value="Kunitz_BPTI"/>
</dbReference>
<proteinExistence type="predicted"/>
<evidence type="ECO:0000313" key="6">
    <source>
        <dbReference type="EMBL" id="ROT84337.1"/>
    </source>
</evidence>
<feature type="domain" description="EGF-like" evidence="4">
    <location>
        <begin position="1015"/>
        <end position="1054"/>
    </location>
</feature>
<feature type="domain" description="EGF-like" evidence="4">
    <location>
        <begin position="380"/>
        <end position="418"/>
    </location>
</feature>
<dbReference type="InterPro" id="IPR000742">
    <property type="entry name" value="EGF"/>
</dbReference>
<dbReference type="InterPro" id="IPR020901">
    <property type="entry name" value="Prtase_inh_Kunz-CS"/>
</dbReference>
<evidence type="ECO:0000256" key="2">
    <source>
        <dbReference type="PROSITE-ProRule" id="PRU00076"/>
    </source>
</evidence>
<dbReference type="GO" id="GO:0004867">
    <property type="term" value="F:serine-type endopeptidase inhibitor activity"/>
    <property type="evidence" value="ECO:0007669"/>
    <property type="project" value="InterPro"/>
</dbReference>
<reference evidence="6 7" key="1">
    <citation type="submission" date="2018-04" db="EMBL/GenBank/DDBJ databases">
        <authorList>
            <person name="Zhang X."/>
            <person name="Yuan J."/>
            <person name="Li F."/>
            <person name="Xiang J."/>
        </authorList>
    </citation>
    <scope>NUCLEOTIDE SEQUENCE [LARGE SCALE GENOMIC DNA]</scope>
    <source>
        <tissue evidence="6">Muscle</tissue>
    </source>
</reference>
<gene>
    <name evidence="6" type="ORF">C7M84_022468</name>
</gene>
<dbReference type="GO" id="GO:0016020">
    <property type="term" value="C:membrane"/>
    <property type="evidence" value="ECO:0007669"/>
    <property type="project" value="UniProtKB-SubCell"/>
</dbReference>
<dbReference type="SUPFAM" id="SSF49899">
    <property type="entry name" value="Concanavalin A-like lectins/glucanases"/>
    <property type="match status" value="4"/>
</dbReference>
<dbReference type="Gene3D" id="2.60.120.1000">
    <property type="match status" value="1"/>
</dbReference>
<dbReference type="Proteomes" id="UP000283509">
    <property type="component" value="Unassembled WGS sequence"/>
</dbReference>
<dbReference type="PROSITE" id="PS00280">
    <property type="entry name" value="BPTI_KUNITZ_1"/>
    <property type="match status" value="1"/>
</dbReference>
<organism evidence="6 7">
    <name type="scientific">Penaeus vannamei</name>
    <name type="common">Whiteleg shrimp</name>
    <name type="synonym">Litopenaeus vannamei</name>
    <dbReference type="NCBI Taxonomy" id="6689"/>
    <lineage>
        <taxon>Eukaryota</taxon>
        <taxon>Metazoa</taxon>
        <taxon>Ecdysozoa</taxon>
        <taxon>Arthropoda</taxon>
        <taxon>Crustacea</taxon>
        <taxon>Multicrustacea</taxon>
        <taxon>Malacostraca</taxon>
        <taxon>Eumalacostraca</taxon>
        <taxon>Eucarida</taxon>
        <taxon>Decapoda</taxon>
        <taxon>Dendrobranchiata</taxon>
        <taxon>Penaeoidea</taxon>
        <taxon>Penaeidae</taxon>
        <taxon>Penaeus</taxon>
    </lineage>
</organism>
<dbReference type="CDD" id="cd00110">
    <property type="entry name" value="LamG"/>
    <property type="match status" value="2"/>
</dbReference>
<dbReference type="Pfam" id="PF00014">
    <property type="entry name" value="Kunitz_BPTI"/>
    <property type="match status" value="1"/>
</dbReference>
<dbReference type="SMART" id="SM00131">
    <property type="entry name" value="KU"/>
    <property type="match status" value="1"/>
</dbReference>
<dbReference type="Gene3D" id="2.10.25.10">
    <property type="entry name" value="Laminin"/>
    <property type="match status" value="2"/>
</dbReference>
<dbReference type="Pfam" id="PF02210">
    <property type="entry name" value="Laminin_G_2"/>
    <property type="match status" value="3"/>
</dbReference>
<evidence type="ECO:0000313" key="7">
    <source>
        <dbReference type="Proteomes" id="UP000283509"/>
    </source>
</evidence>
<dbReference type="EMBL" id="QCYY01000559">
    <property type="protein sequence ID" value="ROT84337.1"/>
    <property type="molecule type" value="Genomic_DNA"/>
</dbReference>
<dbReference type="InterPro" id="IPR050372">
    <property type="entry name" value="Neurexin-related_CASP"/>
</dbReference>
<dbReference type="PROSITE" id="PS50026">
    <property type="entry name" value="EGF_3"/>
    <property type="match status" value="2"/>
</dbReference>
<evidence type="ECO:0000259" key="3">
    <source>
        <dbReference type="PROSITE" id="PS50025"/>
    </source>
</evidence>
<evidence type="ECO:0000259" key="4">
    <source>
        <dbReference type="PROSITE" id="PS50026"/>
    </source>
</evidence>
<dbReference type="SMART" id="SM00282">
    <property type="entry name" value="LamG"/>
    <property type="match status" value="3"/>
</dbReference>
<name>A0A423U6L7_PENVA</name>
<dbReference type="PANTHER" id="PTHR15036">
    <property type="entry name" value="PIKACHURIN-LIKE PROTEIN"/>
    <property type="match status" value="1"/>
</dbReference>
<evidence type="ECO:0000259" key="5">
    <source>
        <dbReference type="PROSITE" id="PS50279"/>
    </source>
</evidence>
<dbReference type="PROSITE" id="PS50279">
    <property type="entry name" value="BPTI_KUNITZ_2"/>
    <property type="match status" value="1"/>
</dbReference>
<keyword evidence="1" id="KW-1015">Disulfide bond</keyword>
<dbReference type="SUPFAM" id="SSF57362">
    <property type="entry name" value="BPTI-like"/>
    <property type="match status" value="1"/>
</dbReference>
<dbReference type="SMART" id="SM00181">
    <property type="entry name" value="EGF"/>
    <property type="match status" value="2"/>
</dbReference>
<accession>A0A423U6L7</accession>
<dbReference type="InterPro" id="IPR036880">
    <property type="entry name" value="Kunitz_BPTI_sf"/>
</dbReference>
<feature type="domain" description="Laminin G" evidence="3">
    <location>
        <begin position="811"/>
        <end position="1014"/>
    </location>
</feature>
<feature type="domain" description="BPTI/Kunitz inhibitor" evidence="5">
    <location>
        <begin position="100"/>
        <end position="155"/>
    </location>
</feature>
<comment type="caution">
    <text evidence="2">Lacks conserved residue(s) required for the propagation of feature annotation.</text>
</comment>
<sequence>MQLLQQWQRRQKVYRWRRPSVEPQRGWLRGPPSVRMDGPSSVIRQSDFVVLQVSQNYSYSLQVIFDHRTEGQIVIPGEIRYFHLDPDFYVGNAPDLTRYCGLPMGPGTRVGPGCDKNITSYYYDVTKGTCEAFTYSGCGGNVNRFEDEEACMEKCNRPGLRSFNTFIGCFEKVFFNDVSVLLELELQNKTTRYHGLTKKTPLSKSCKSMKFLPVTFSTESASVRLRNEQTSTFHVAISFKPSREEGVLASGHVVLGNETTEWELFHDKHYVTFYIHDGRMVLKPDAKIRTKHWQYVDIRYDKGTQTMKMRLNDKHVSSKKGELTQETTFTLTSPSGQTFSTFIQASWVASETSIWEASQWQPGPSSAPRWPPKTSHSITVLGPCERPGACEHGGKCTVVDDDISCNCTGTGYTGKTCHFSLYRRSCEQYRQIGFNATGIYKIDPDGNGPLPAAYVNCSYSKVTRETTTVVVHNLPEDYLVRSKGMKDVQLELEYRDFTPEMLKSLVSRSKSCSQDIEYKCRRSPLKLSTRTWFSSPSDNFFTSLGSLKEGLCKCKELGTCATPDVPCNCDVGDGLERSDKGVISDPELLPVTSMTFLRDQYGEKEETEGSITLSALNFTNPSSFLEVPGWREGSLYFSFKTTSKRPVVAYQPANHPGHASFVISLAGDKDLEFMYRYRDQVKRTVLTSKRHLNTGHWQQVRIEIHQKQMRVVLNSEEKLFNVDFDINPKDDLEGLEGLVGCVRGLTLDDEVIDLKRFIRASAHGVMEGCMPSCDPNPCMNGAGCVEGWGTAKHTGRTLTKASPPADINEDALTFKTQDAKVKYFTNNTEALGRFNLLNNTFLLNFRTHDTSALILFVHDSLHNFVQLYLEAANRLVFLFNSGKEVTRVQVEAGNGVVFNKGQSVQVLVKRSETCTTLEVFTFGQVQPDGAQGPETPAARRVRAVPLRVEQAAEGDGLLPALAHEARAVLPAEVKCIIKGMVGCLRGLRIGDQDVSLPKLLTETGLRDENVKPDCKLACDQSPCKNGGLCTEDFKNVNNFHCDCLGTSYTGSSCTTESAFTFRGDQWMSKASNSSVISDFSLEFAFSASKIVSEPQLILLLRSTDPSTAHDYLLVGVESDGSLLVEAQFSDLDSQKVHGAKLTPSAHQIDVFDGYRHHVVVTRSSTEWMLKVDGKEHTTFPLRSVYDISTSLRQDGTYLYLGGVKAGTDDRLSHYMNFHGCISNVEIDYAGGKLRPLAMTLRRDMHIAKSSLPPSEGSCAAFGAGGAPSLLRGIGEDNTVIAVFGDVWKPQPLVKMHFEAVRTPTGHPVRDTPMDNGIYGL</sequence>
<feature type="domain" description="Laminin G" evidence="3">
    <location>
        <begin position="1056"/>
        <end position="1258"/>
    </location>
</feature>
<dbReference type="PANTHER" id="PTHR15036:SF49">
    <property type="entry name" value="AXOTACTIN"/>
    <property type="match status" value="1"/>
</dbReference>
<evidence type="ECO:0000256" key="1">
    <source>
        <dbReference type="ARBA" id="ARBA00023157"/>
    </source>
</evidence>
<keyword evidence="7" id="KW-1185">Reference proteome</keyword>